<dbReference type="CDD" id="cd07572">
    <property type="entry name" value="nit"/>
    <property type="match status" value="1"/>
</dbReference>
<keyword evidence="2 4" id="KW-0378">Hydrolase</keyword>
<gene>
    <name evidence="4" type="ORF">PGLFYP46_01406</name>
</gene>
<dbReference type="PROSITE" id="PS50263">
    <property type="entry name" value="CN_HYDROLASE"/>
    <property type="match status" value="1"/>
</dbReference>
<dbReference type="RefSeq" id="WP_156701195.1">
    <property type="nucleotide sequence ID" value="NZ_CACRUP010000013.1"/>
</dbReference>
<dbReference type="Pfam" id="PF00795">
    <property type="entry name" value="CN_hydrolase"/>
    <property type="match status" value="1"/>
</dbReference>
<protein>
    <submittedName>
        <fullName evidence="4">2-oxoglutaramate amidase</fullName>
        <ecNumber evidence="4">3.5.1.111</ecNumber>
    </submittedName>
</protein>
<dbReference type="PANTHER" id="PTHR23088:SF27">
    <property type="entry name" value="DEAMINATED GLUTATHIONE AMIDASE"/>
    <property type="match status" value="1"/>
</dbReference>
<evidence type="ECO:0000256" key="2">
    <source>
        <dbReference type="ARBA" id="ARBA00022801"/>
    </source>
</evidence>
<dbReference type="InterPro" id="IPR036526">
    <property type="entry name" value="C-N_Hydrolase_sf"/>
</dbReference>
<sequence length="265" mass="30303">MKDFNVGIIQLPATSDKEKNLKIMEEYVSRAKSKGADVICLPEMWNCPYQNSFFKKFAEEDFGETYKKLSQVAKENKIYLIGGSIPIKAGEKIFNRSYVFDRDGKEIYRYSKINLFDIEGYKESDTISGGKSLGVFETEYGIFGLAICFDLRFPELFQSFRDFGAEVIFVPSTFMKKTGERHFHLLNRARAVDAQCYVVSPAMARDADLSKNAYAHSLCVSPGGEIIVDLGEEENLAVIKLENEKVKREREKLPLEVSRKNRKLY</sequence>
<dbReference type="Gene3D" id="3.60.110.10">
    <property type="entry name" value="Carbon-nitrogen hydrolase"/>
    <property type="match status" value="1"/>
</dbReference>
<proteinExistence type="inferred from homology"/>
<dbReference type="EC" id="3.5.1.111" evidence="4"/>
<dbReference type="SUPFAM" id="SSF56317">
    <property type="entry name" value="Carbon-nitrogen hydrolase"/>
    <property type="match status" value="1"/>
</dbReference>
<name>A0A6N3AN75_9FIRM</name>
<evidence type="ECO:0000256" key="1">
    <source>
        <dbReference type="ARBA" id="ARBA00010613"/>
    </source>
</evidence>
<dbReference type="EMBL" id="CACRUP010000013">
    <property type="protein sequence ID" value="VYT92017.1"/>
    <property type="molecule type" value="Genomic_DNA"/>
</dbReference>
<comment type="similarity">
    <text evidence="1">Belongs to the carbon-nitrogen hydrolase superfamily. NIT1/NIT2 family.</text>
</comment>
<dbReference type="InterPro" id="IPR045254">
    <property type="entry name" value="Nit1/2_C-N_Hydrolase"/>
</dbReference>
<feature type="domain" description="CN hydrolase" evidence="3">
    <location>
        <begin position="4"/>
        <end position="245"/>
    </location>
</feature>
<dbReference type="PANTHER" id="PTHR23088">
    <property type="entry name" value="NITRILASE-RELATED"/>
    <property type="match status" value="1"/>
</dbReference>
<dbReference type="AlphaFoldDB" id="A0A6N3AN75"/>
<dbReference type="InterPro" id="IPR003010">
    <property type="entry name" value="C-N_Hydrolase"/>
</dbReference>
<organism evidence="4">
    <name type="scientific">Peptoniphilus gorbachii</name>
    <dbReference type="NCBI Taxonomy" id="411567"/>
    <lineage>
        <taxon>Bacteria</taxon>
        <taxon>Bacillati</taxon>
        <taxon>Bacillota</taxon>
        <taxon>Tissierellia</taxon>
        <taxon>Tissierellales</taxon>
        <taxon>Peptoniphilaceae</taxon>
        <taxon>Peptoniphilus</taxon>
    </lineage>
</organism>
<evidence type="ECO:0000259" key="3">
    <source>
        <dbReference type="PROSITE" id="PS50263"/>
    </source>
</evidence>
<evidence type="ECO:0000313" key="4">
    <source>
        <dbReference type="EMBL" id="VYT92017.1"/>
    </source>
</evidence>
<dbReference type="GO" id="GO:0106008">
    <property type="term" value="F:2-oxoglutaramate amidase activity"/>
    <property type="evidence" value="ECO:0007669"/>
    <property type="project" value="UniProtKB-EC"/>
</dbReference>
<accession>A0A6N3AN75</accession>
<reference evidence="4" key="1">
    <citation type="submission" date="2019-11" db="EMBL/GenBank/DDBJ databases">
        <authorList>
            <person name="Feng L."/>
        </authorList>
    </citation>
    <scope>NUCLEOTIDE SEQUENCE</scope>
    <source>
        <strain evidence="4">PgorbachiiLFYP46</strain>
    </source>
</reference>